<sequence length="463" mass="52920">MACVTSVSFEVLVNGGKSAQVKPSRGLRQGDPLSSYLFILGQEVLSRMIEQEFQRKNINGVKASINGPAITHIMYDDDIVLFSKATRKDATAINEWIIKYCKWSGQNLNRSKSGIFFSKQTLQQSARAIKQILQMKKLMSDAIYLGALLFLTRSPKKDFNYLLNKLEGRLAGWRTMSLSWAGRCTLINSVTQTTPIYTMSSFKVPNSICNKLDALFRKFWWKPKKPTGKFLALKSWDKLCTPKDKRGPGFKKVRDSNSALLAKLAWMIASKWDSLCMSILRAKYKAKEGWLHENISKHSSPIWRAIEEVKSIIVKGACYLIGDGASINVWQDPWVPWIDGFRPKPKTQDDPRNPLMVSHLMDQETRVWKDNLIQNIFDAKSLKAILSILISLRPKPDKLIWVHNPKGNFTVKSAFQTLIDQHLLPINSDVDWKKIWKIKAPERVKMLIWRIGANILPTNENLQ</sequence>
<dbReference type="Pfam" id="PF13966">
    <property type="entry name" value="zf-RVT"/>
    <property type="match status" value="1"/>
</dbReference>
<dbReference type="EMBL" id="JAZDWU010000005">
    <property type="protein sequence ID" value="KAL0001790.1"/>
    <property type="molecule type" value="Genomic_DNA"/>
</dbReference>
<evidence type="ECO:0000313" key="2">
    <source>
        <dbReference type="EMBL" id="KAL0001790.1"/>
    </source>
</evidence>
<gene>
    <name evidence="2" type="ORF">SO802_015571</name>
</gene>
<feature type="domain" description="Reverse transcriptase" evidence="1">
    <location>
        <begin position="1"/>
        <end position="149"/>
    </location>
</feature>
<evidence type="ECO:0000259" key="1">
    <source>
        <dbReference type="PROSITE" id="PS50878"/>
    </source>
</evidence>
<organism evidence="2 3">
    <name type="scientific">Lithocarpus litseifolius</name>
    <dbReference type="NCBI Taxonomy" id="425828"/>
    <lineage>
        <taxon>Eukaryota</taxon>
        <taxon>Viridiplantae</taxon>
        <taxon>Streptophyta</taxon>
        <taxon>Embryophyta</taxon>
        <taxon>Tracheophyta</taxon>
        <taxon>Spermatophyta</taxon>
        <taxon>Magnoliopsida</taxon>
        <taxon>eudicotyledons</taxon>
        <taxon>Gunneridae</taxon>
        <taxon>Pentapetalae</taxon>
        <taxon>rosids</taxon>
        <taxon>fabids</taxon>
        <taxon>Fagales</taxon>
        <taxon>Fagaceae</taxon>
        <taxon>Lithocarpus</taxon>
    </lineage>
</organism>
<reference evidence="2 3" key="1">
    <citation type="submission" date="2024-01" db="EMBL/GenBank/DDBJ databases">
        <title>A telomere-to-telomere, gap-free genome of sweet tea (Lithocarpus litseifolius).</title>
        <authorList>
            <person name="Zhou J."/>
        </authorList>
    </citation>
    <scope>NUCLEOTIDE SEQUENCE [LARGE SCALE GENOMIC DNA]</scope>
    <source>
        <strain evidence="2">Zhou-2022a</strain>
        <tissue evidence="2">Leaf</tissue>
    </source>
</reference>
<dbReference type="PROSITE" id="PS50878">
    <property type="entry name" value="RT_POL"/>
    <property type="match status" value="1"/>
</dbReference>
<accession>A0AAW2CXD1</accession>
<dbReference type="Pfam" id="PF00078">
    <property type="entry name" value="RVT_1"/>
    <property type="match status" value="1"/>
</dbReference>
<name>A0AAW2CXD1_9ROSI</name>
<protein>
    <recommendedName>
        <fullName evidence="1">Reverse transcriptase domain-containing protein</fullName>
    </recommendedName>
</protein>
<proteinExistence type="predicted"/>
<dbReference type="PANTHER" id="PTHR33116:SF86">
    <property type="entry name" value="REVERSE TRANSCRIPTASE DOMAIN-CONTAINING PROTEIN"/>
    <property type="match status" value="1"/>
</dbReference>
<comment type="caution">
    <text evidence="2">The sequence shown here is derived from an EMBL/GenBank/DDBJ whole genome shotgun (WGS) entry which is preliminary data.</text>
</comment>
<dbReference type="InterPro" id="IPR000477">
    <property type="entry name" value="RT_dom"/>
</dbReference>
<dbReference type="AlphaFoldDB" id="A0AAW2CXD1"/>
<dbReference type="PANTHER" id="PTHR33116">
    <property type="entry name" value="REVERSE TRANSCRIPTASE ZINC-BINDING DOMAIN-CONTAINING PROTEIN-RELATED-RELATED"/>
    <property type="match status" value="1"/>
</dbReference>
<evidence type="ECO:0000313" key="3">
    <source>
        <dbReference type="Proteomes" id="UP001459277"/>
    </source>
</evidence>
<keyword evidence="3" id="KW-1185">Reference proteome</keyword>
<dbReference type="Proteomes" id="UP001459277">
    <property type="component" value="Unassembled WGS sequence"/>
</dbReference>
<dbReference type="InterPro" id="IPR026960">
    <property type="entry name" value="RVT-Znf"/>
</dbReference>